<evidence type="ECO:0000313" key="9">
    <source>
        <dbReference type="Proteomes" id="UP000306918"/>
    </source>
</evidence>
<proteinExistence type="inferred from homology"/>
<dbReference type="GO" id="GO:0004107">
    <property type="term" value="F:chorismate synthase activity"/>
    <property type="evidence" value="ECO:0007669"/>
    <property type="project" value="UniProtKB-UniRule"/>
</dbReference>
<dbReference type="Pfam" id="PF01264">
    <property type="entry name" value="Chorismate_synt"/>
    <property type="match status" value="1"/>
</dbReference>
<keyword evidence="7" id="KW-0285">Flavoprotein</keyword>
<dbReference type="PANTHER" id="PTHR21085">
    <property type="entry name" value="CHORISMATE SYNTHASE"/>
    <property type="match status" value="1"/>
</dbReference>
<comment type="similarity">
    <text evidence="2 7">Belongs to the chorismate synthase family.</text>
</comment>
<evidence type="ECO:0000313" key="8">
    <source>
        <dbReference type="EMBL" id="THU39955.1"/>
    </source>
</evidence>
<evidence type="ECO:0000256" key="1">
    <source>
        <dbReference type="ARBA" id="ARBA00005044"/>
    </source>
</evidence>
<comment type="cofactor">
    <cofactor evidence="7">
        <name>FMNH2</name>
        <dbReference type="ChEBI" id="CHEBI:57618"/>
    </cofactor>
    <text evidence="7">Reduced FMN (FMNH(2)).</text>
</comment>
<comment type="caution">
    <text evidence="7">Lacks conserved residue(s) required for the propagation of feature annotation.</text>
</comment>
<keyword evidence="7" id="KW-0521">NADP</keyword>
<dbReference type="SUPFAM" id="SSF103263">
    <property type="entry name" value="Chorismate synthase, AroC"/>
    <property type="match status" value="1"/>
</dbReference>
<evidence type="ECO:0000256" key="6">
    <source>
        <dbReference type="ARBA" id="ARBA00023239"/>
    </source>
</evidence>
<keyword evidence="4 7" id="KW-0028">Amino-acid biosynthesis</keyword>
<evidence type="ECO:0000256" key="2">
    <source>
        <dbReference type="ARBA" id="ARBA00008014"/>
    </source>
</evidence>
<comment type="function">
    <text evidence="7">Catalyzes the anti-1,4-elimination of the C-3 phosphate and the C-6 proR hydrogen from 5-enolpyruvylshikimate-3-phosphate (EPSP) to yield chorismate, which is the branch point compound that serves as the starting substrate for the three terminal pathways of aromatic amino acid biosynthesis. This reaction introduces a second double bond into the aromatic ring system.</text>
</comment>
<keyword evidence="7" id="KW-0274">FAD</keyword>
<dbReference type="Proteomes" id="UP000306918">
    <property type="component" value="Unassembled WGS sequence"/>
</dbReference>
<dbReference type="GO" id="GO:0010181">
    <property type="term" value="F:FMN binding"/>
    <property type="evidence" value="ECO:0007669"/>
    <property type="project" value="TreeGrafter"/>
</dbReference>
<dbReference type="AlphaFoldDB" id="A0A4S8HWV4"/>
<feature type="binding site" evidence="7">
    <location>
        <position position="46"/>
    </location>
    <ligand>
        <name>NADP(+)</name>
        <dbReference type="ChEBI" id="CHEBI:58349"/>
    </ligand>
</feature>
<dbReference type="CDD" id="cd07304">
    <property type="entry name" value="Chorismate_synthase"/>
    <property type="match status" value="1"/>
</dbReference>
<feature type="binding site" evidence="7">
    <location>
        <position position="253"/>
    </location>
    <ligand>
        <name>FMN</name>
        <dbReference type="ChEBI" id="CHEBI:58210"/>
    </ligand>
</feature>
<dbReference type="GO" id="GO:0009423">
    <property type="term" value="P:chorismate biosynthetic process"/>
    <property type="evidence" value="ECO:0007669"/>
    <property type="project" value="UniProtKB-UniRule"/>
</dbReference>
<evidence type="ECO:0000256" key="3">
    <source>
        <dbReference type="ARBA" id="ARBA00013036"/>
    </source>
</evidence>
<dbReference type="RefSeq" id="WP_136576711.1">
    <property type="nucleotide sequence ID" value="NZ_STFF01000002.1"/>
</dbReference>
<name>A0A4S8HWV4_9BACT</name>
<reference evidence="8 9" key="1">
    <citation type="submission" date="2019-04" db="EMBL/GenBank/DDBJ databases">
        <title>Niastella caeni sp. nov., isolated from activated sludge.</title>
        <authorList>
            <person name="Sheng M."/>
        </authorList>
    </citation>
    <scope>NUCLEOTIDE SEQUENCE [LARGE SCALE GENOMIC DNA]</scope>
    <source>
        <strain evidence="8 9">HX-2-15</strain>
    </source>
</reference>
<organism evidence="8 9">
    <name type="scientific">Niastella caeni</name>
    <dbReference type="NCBI Taxonomy" id="2569763"/>
    <lineage>
        <taxon>Bacteria</taxon>
        <taxon>Pseudomonadati</taxon>
        <taxon>Bacteroidota</taxon>
        <taxon>Chitinophagia</taxon>
        <taxon>Chitinophagales</taxon>
        <taxon>Chitinophagaceae</taxon>
        <taxon>Niastella</taxon>
    </lineage>
</organism>
<dbReference type="GO" id="GO:0009073">
    <property type="term" value="P:aromatic amino acid family biosynthetic process"/>
    <property type="evidence" value="ECO:0007669"/>
    <property type="project" value="UniProtKB-KW"/>
</dbReference>
<keyword evidence="9" id="KW-1185">Reference proteome</keyword>
<keyword evidence="6 7" id="KW-0456">Lyase</keyword>
<dbReference type="PIRSF" id="PIRSF001456">
    <property type="entry name" value="Chorismate_synth"/>
    <property type="match status" value="1"/>
</dbReference>
<sequence length="330" mass="35262">MNSFGRIFKITIFGESHGESVGLNIDGCPAGLPLTVEDFLVDIERRKGGTQKGTTPRKEDDLPIFKSGLFNNKTTGAPLTILFENKNTRSGDYEKQRAVPRPGHADLVAHQKFGGHEDFRGGGHFSGRLTVCLVAAGVIAKKLLGNATVTANILEIGGEKDLEKGLQNAIDAKDSIGGIVECRVSGLPAGLGEPFFDSVESLISHAVFAIPAIRGIEFGTGFAAARMFGVDHNDAIEDMNGKTRTNHAGGIVGGITNGNEIVFRIAVKPTSSTPKEQQTLNWETGAIEPFSVKGRHDLCIALRVPVVLEAVTAMVLADLLLLEQRIKRIA</sequence>
<keyword evidence="5 7" id="KW-0057">Aromatic amino acid biosynthesis</keyword>
<dbReference type="EMBL" id="STFF01000002">
    <property type="protein sequence ID" value="THU39955.1"/>
    <property type="molecule type" value="Genomic_DNA"/>
</dbReference>
<feature type="binding site" evidence="7">
    <location>
        <position position="52"/>
    </location>
    <ligand>
        <name>NADP(+)</name>
        <dbReference type="ChEBI" id="CHEBI:58349"/>
    </ligand>
</feature>
<comment type="subunit">
    <text evidence="7">Homotetramer.</text>
</comment>
<dbReference type="PROSITE" id="PS00788">
    <property type="entry name" value="CHORISMATE_SYNTHASE_2"/>
    <property type="match status" value="1"/>
</dbReference>
<dbReference type="HAMAP" id="MF_00300">
    <property type="entry name" value="Chorismate_synth"/>
    <property type="match status" value="1"/>
</dbReference>
<dbReference type="GO" id="GO:0005829">
    <property type="term" value="C:cytosol"/>
    <property type="evidence" value="ECO:0007669"/>
    <property type="project" value="TreeGrafter"/>
</dbReference>
<evidence type="ECO:0000256" key="4">
    <source>
        <dbReference type="ARBA" id="ARBA00022605"/>
    </source>
</evidence>
<dbReference type="InterPro" id="IPR020541">
    <property type="entry name" value="Chorismate_synthase_CS"/>
</dbReference>
<keyword evidence="7" id="KW-0288">FMN</keyword>
<gene>
    <name evidence="7" type="primary">aroC</name>
    <name evidence="8" type="ORF">FAM09_08670</name>
</gene>
<dbReference type="PANTHER" id="PTHR21085:SF0">
    <property type="entry name" value="CHORISMATE SYNTHASE"/>
    <property type="match status" value="1"/>
</dbReference>
<dbReference type="GO" id="GO:0008652">
    <property type="term" value="P:amino acid biosynthetic process"/>
    <property type="evidence" value="ECO:0007669"/>
    <property type="project" value="UniProtKB-KW"/>
</dbReference>
<evidence type="ECO:0000256" key="7">
    <source>
        <dbReference type="HAMAP-Rule" id="MF_00300"/>
    </source>
</evidence>
<accession>A0A4S8HWV4</accession>
<dbReference type="Gene3D" id="3.60.150.10">
    <property type="entry name" value="Chorismate synthase AroC"/>
    <property type="match status" value="2"/>
</dbReference>
<protein>
    <recommendedName>
        <fullName evidence="3 7">Chorismate synthase</fullName>
        <shortName evidence="7">CS</shortName>
        <ecNumber evidence="3 7">4.2.3.5</ecNumber>
    </recommendedName>
    <alternativeName>
        <fullName evidence="7">5-enolpyruvylshikimate-3-phosphate phospholyase</fullName>
    </alternativeName>
</protein>
<dbReference type="InterPro" id="IPR035904">
    <property type="entry name" value="Chorismate_synth_AroC_sf"/>
</dbReference>
<feature type="binding site" evidence="7">
    <location>
        <position position="295"/>
    </location>
    <ligand>
        <name>FMN</name>
        <dbReference type="ChEBI" id="CHEBI:58210"/>
    </ligand>
</feature>
<comment type="catalytic activity">
    <reaction evidence="7">
        <text>5-O-(1-carboxyvinyl)-3-phosphoshikimate = chorismate + phosphate</text>
        <dbReference type="Rhea" id="RHEA:21020"/>
        <dbReference type="ChEBI" id="CHEBI:29748"/>
        <dbReference type="ChEBI" id="CHEBI:43474"/>
        <dbReference type="ChEBI" id="CHEBI:57701"/>
        <dbReference type="EC" id="4.2.3.5"/>
    </reaction>
</comment>
<dbReference type="UniPathway" id="UPA00053">
    <property type="reaction ID" value="UER00090"/>
</dbReference>
<feature type="binding site" evidence="7">
    <location>
        <begin position="268"/>
        <end position="272"/>
    </location>
    <ligand>
        <name>FMN</name>
        <dbReference type="ChEBI" id="CHEBI:58210"/>
    </ligand>
</feature>
<dbReference type="InterPro" id="IPR000453">
    <property type="entry name" value="Chorismate_synth"/>
</dbReference>
<feature type="binding site" evidence="7">
    <location>
        <begin position="124"/>
        <end position="126"/>
    </location>
    <ligand>
        <name>FMN</name>
        <dbReference type="ChEBI" id="CHEBI:58210"/>
    </ligand>
</feature>
<dbReference type="EC" id="4.2.3.5" evidence="3 7"/>
<dbReference type="OrthoDB" id="9771806at2"/>
<comment type="pathway">
    <text evidence="1 7">Metabolic intermediate biosynthesis; chorismate biosynthesis; chorismate from D-erythrose 4-phosphate and phosphoenolpyruvate: step 7/7.</text>
</comment>
<comment type="caution">
    <text evidence="8">The sequence shown here is derived from an EMBL/GenBank/DDBJ whole genome shotgun (WGS) entry which is preliminary data.</text>
</comment>
<evidence type="ECO:0000256" key="5">
    <source>
        <dbReference type="ARBA" id="ARBA00023141"/>
    </source>
</evidence>